<evidence type="ECO:0000313" key="2">
    <source>
        <dbReference type="EMBL" id="CAG6537225.1"/>
    </source>
</evidence>
<dbReference type="Gene3D" id="1.25.10.10">
    <property type="entry name" value="Leucine-rich Repeat Variant"/>
    <property type="match status" value="1"/>
</dbReference>
<dbReference type="InterPro" id="IPR016024">
    <property type="entry name" value="ARM-type_fold"/>
</dbReference>
<sequence length="468" mass="51932">MAKVITQETFDDVVKENIIEFSMSVEESRTETVQQFEAQGINLANIIQDLNVNPETGVPLLKEAVEYLRSTELTSAANKAQICGHLATVVAECKLSVPHRVLAAKLGAYELIVGTLEKETALDKEVLAKLVAAANAIINKQPDVFSSKSLEVALRLLQSESGDDAVTCDLLRWLQKACILHEMNRQTIMDDGRVVKQFKRLIENSDSEVVKQACALFRFLILDDDIRVEFGKAHEHARTMANEMLPDITKLLFKFNSNQDLISDLFLTIASLTVRNEFCQVVEEAGGLKFIMDAMVEFPDSIKLLREACKLLKALAGNDTVKLHIIQQGAAPLLESCLNRHKDNETFARHALACVTALALREKNNAQALFETGIAETIVQTMKIHAASKVIQRNGAWAIRNMVSRSREQCDTFLSHGAEDVLNAALTDHPSIAHDVKSALRDLGCKVHLNEEWKAHSDIQIQNEEVAA</sequence>
<dbReference type="PANTHER" id="PTHR22895:SF0">
    <property type="entry name" value="ARMADILLO REPEAT-CONTAINING PROTEIN 6"/>
    <property type="match status" value="1"/>
</dbReference>
<name>A0A8D8HL46_CULPI</name>
<organism evidence="2">
    <name type="scientific">Culex pipiens</name>
    <name type="common">House mosquito</name>
    <dbReference type="NCBI Taxonomy" id="7175"/>
    <lineage>
        <taxon>Eukaryota</taxon>
        <taxon>Metazoa</taxon>
        <taxon>Ecdysozoa</taxon>
        <taxon>Arthropoda</taxon>
        <taxon>Hexapoda</taxon>
        <taxon>Insecta</taxon>
        <taxon>Pterygota</taxon>
        <taxon>Neoptera</taxon>
        <taxon>Endopterygota</taxon>
        <taxon>Diptera</taxon>
        <taxon>Nematocera</taxon>
        <taxon>Culicoidea</taxon>
        <taxon>Culicidae</taxon>
        <taxon>Culicinae</taxon>
        <taxon>Culicini</taxon>
        <taxon>Culex</taxon>
        <taxon>Culex</taxon>
    </lineage>
</organism>
<dbReference type="AlphaFoldDB" id="A0A8D8HL46"/>
<accession>A0A8D8HL46</accession>
<reference evidence="2" key="1">
    <citation type="submission" date="2021-05" db="EMBL/GenBank/DDBJ databases">
        <authorList>
            <person name="Alioto T."/>
            <person name="Alioto T."/>
            <person name="Gomez Garrido J."/>
        </authorList>
    </citation>
    <scope>NUCLEOTIDE SEQUENCE</scope>
</reference>
<dbReference type="EMBL" id="HBUE01323087">
    <property type="protein sequence ID" value="CAG6589236.1"/>
    <property type="molecule type" value="Transcribed_RNA"/>
</dbReference>
<dbReference type="GO" id="GO:0002244">
    <property type="term" value="P:hematopoietic progenitor cell differentiation"/>
    <property type="evidence" value="ECO:0007669"/>
    <property type="project" value="TreeGrafter"/>
</dbReference>
<dbReference type="InterPro" id="IPR011989">
    <property type="entry name" value="ARM-like"/>
</dbReference>
<keyword evidence="1" id="KW-0677">Repeat</keyword>
<dbReference type="InterPro" id="IPR000225">
    <property type="entry name" value="Armadillo"/>
</dbReference>
<dbReference type="PANTHER" id="PTHR22895">
    <property type="entry name" value="ARMADILLO REPEAT-CONTAINING PROTEIN 6"/>
    <property type="match status" value="1"/>
</dbReference>
<dbReference type="SMART" id="SM00185">
    <property type="entry name" value="ARM"/>
    <property type="match status" value="4"/>
</dbReference>
<evidence type="ECO:0000256" key="1">
    <source>
        <dbReference type="ARBA" id="ARBA00022737"/>
    </source>
</evidence>
<protein>
    <submittedName>
        <fullName evidence="2">Armadillo repeat-containing protein 6 homolog</fullName>
    </submittedName>
</protein>
<proteinExistence type="predicted"/>
<dbReference type="SUPFAM" id="SSF48371">
    <property type="entry name" value="ARM repeat"/>
    <property type="match status" value="1"/>
</dbReference>
<dbReference type="EMBL" id="HBUE01216525">
    <property type="protein sequence ID" value="CAG6537225.1"/>
    <property type="molecule type" value="Transcribed_RNA"/>
</dbReference>